<evidence type="ECO:0008006" key="4">
    <source>
        <dbReference type="Google" id="ProtNLM"/>
    </source>
</evidence>
<gene>
    <name evidence="2" type="ORF">GVT53_00555</name>
</gene>
<dbReference type="KEGG" id="mut:GVT53_00555"/>
<evidence type="ECO:0000313" key="3">
    <source>
        <dbReference type="Proteomes" id="UP000502928"/>
    </source>
</evidence>
<keyword evidence="1" id="KW-0175">Coiled coil</keyword>
<evidence type="ECO:0000256" key="1">
    <source>
        <dbReference type="SAM" id="Coils"/>
    </source>
</evidence>
<dbReference type="RefSeq" id="WP_166246959.1">
    <property type="nucleotide sequence ID" value="NZ_JAHZSW010000025.1"/>
</dbReference>
<organism evidence="2 3">
    <name type="scientific">Flagellimonas oceani</name>
    <dbReference type="NCBI Taxonomy" id="2698672"/>
    <lineage>
        <taxon>Bacteria</taxon>
        <taxon>Pseudomonadati</taxon>
        <taxon>Bacteroidota</taxon>
        <taxon>Flavobacteriia</taxon>
        <taxon>Flavobacteriales</taxon>
        <taxon>Flavobacteriaceae</taxon>
        <taxon>Flagellimonas</taxon>
    </lineage>
</organism>
<dbReference type="EMBL" id="CP049616">
    <property type="protein sequence ID" value="QII43241.1"/>
    <property type="molecule type" value="Genomic_DNA"/>
</dbReference>
<protein>
    <recommendedName>
        <fullName evidence="4">DUF2971 domain-containing protein</fullName>
    </recommendedName>
</protein>
<proteinExistence type="predicted"/>
<name>A0A6G7IXB1_9FLAO</name>
<accession>A0A6G7IXB1</accession>
<evidence type="ECO:0000313" key="2">
    <source>
        <dbReference type="EMBL" id="QII43241.1"/>
    </source>
</evidence>
<keyword evidence="3" id="KW-1185">Reference proteome</keyword>
<feature type="coiled-coil region" evidence="1">
    <location>
        <begin position="55"/>
        <end position="82"/>
    </location>
</feature>
<reference evidence="2 3" key="1">
    <citation type="submission" date="2020-02" db="EMBL/GenBank/DDBJ databases">
        <title>Complete genome of Muricauda sp. 501str8.</title>
        <authorList>
            <person name="Dong B."/>
            <person name="Zhu S."/>
            <person name="Yang J."/>
            <person name="Chen J."/>
        </authorList>
    </citation>
    <scope>NUCLEOTIDE SEQUENCE [LARGE SCALE GENOMIC DNA]</scope>
    <source>
        <strain evidence="2 3">501str8</strain>
    </source>
</reference>
<sequence length="268" mass="31970">MGFDKRGEVKIKHPNFKQGEFLWKYLSLHKLLNFVIKSELVFTRLDLLEDPVEGLSTSQLRAANLEDLINESENKEKVLQIQQRFPNLLKGKESMNGFGKYRQQLQFANCWFHDERESMAMWNLYSNKDSVAIKVIAKDFISYITEAAEKFVVDSGHRLHFIADEVRYLPLNPFDPDLSKQNFKYSAFKKDSSYKHEQEYRLLLYIHSKWQDEHKFKFIKFPLEDIDFQIEIVCHPLMQEWKRTNLENLVSRFNNKIKVKKSDIFMTV</sequence>
<dbReference type="AlphaFoldDB" id="A0A6G7IXB1"/>
<dbReference type="Proteomes" id="UP000502928">
    <property type="component" value="Chromosome"/>
</dbReference>